<evidence type="ECO:0000256" key="4">
    <source>
        <dbReference type="ARBA" id="ARBA00022980"/>
    </source>
</evidence>
<evidence type="ECO:0000256" key="5">
    <source>
        <dbReference type="ARBA" id="ARBA00023128"/>
    </source>
</evidence>
<proteinExistence type="inferred from homology"/>
<keyword evidence="6" id="KW-0687">Ribonucleoprotein</keyword>
<name>A0A177WHD6_BATDL</name>
<reference evidence="8 9" key="1">
    <citation type="submission" date="2006-10" db="EMBL/GenBank/DDBJ databases">
        <title>The Genome Sequence of Batrachochytrium dendrobatidis JEL423.</title>
        <authorList>
            <consortium name="The Broad Institute Genome Sequencing Platform"/>
            <person name="Birren B."/>
            <person name="Lander E."/>
            <person name="Galagan J."/>
            <person name="Cuomo C."/>
            <person name="Devon K."/>
            <person name="Jaffe D."/>
            <person name="Butler J."/>
            <person name="Alvarez P."/>
            <person name="Gnerre S."/>
            <person name="Grabherr M."/>
            <person name="Kleber M."/>
            <person name="Mauceli E."/>
            <person name="Brockman W."/>
            <person name="Young S."/>
            <person name="LaButti K."/>
            <person name="Sykes S."/>
            <person name="DeCaprio D."/>
            <person name="Crawford M."/>
            <person name="Koehrsen M."/>
            <person name="Engels R."/>
            <person name="Montgomery P."/>
            <person name="Pearson M."/>
            <person name="Howarth C."/>
            <person name="Larson L."/>
            <person name="White J."/>
            <person name="O'Leary S."/>
            <person name="Kodira C."/>
            <person name="Zeng Q."/>
            <person name="Yandava C."/>
            <person name="Alvarado L."/>
            <person name="Longcore J."/>
            <person name="James T."/>
        </authorList>
    </citation>
    <scope>NUCLEOTIDE SEQUENCE [LARGE SCALE GENOMIC DNA]</scope>
    <source>
        <strain evidence="8 9">JEL423</strain>
    </source>
</reference>
<dbReference type="AlphaFoldDB" id="A0A177WHD6"/>
<dbReference type="OrthoDB" id="274828at2759"/>
<evidence type="ECO:0000256" key="2">
    <source>
        <dbReference type="ARBA" id="ARBA00009863"/>
    </source>
</evidence>
<comment type="subcellular location">
    <subcellularLocation>
        <location evidence="1">Mitochondrion</location>
    </subcellularLocation>
</comment>
<dbReference type="InterPro" id="IPR019368">
    <property type="entry name" value="Ribosomal_mS29"/>
</dbReference>
<dbReference type="Pfam" id="PF10236">
    <property type="entry name" value="DAP3"/>
    <property type="match status" value="1"/>
</dbReference>
<sequence>MFAATRLSLGITTSRATVLNRSVSTTLKLSTYISSKSTSQVNHTGSTANPTSASAHDMTVTHWSPNFAVEKNLNRFATLPEKFMAKFTKLSPNLKKQFELTETPALMFRRSTAELIDLVSNEGIKEVCSTAVIVDGNRGTGKSSALIQTASYFHSKDWIIIPVLRLSEWTSGIEPYEISASNDTYYQPALTTKFLQLLLDWNEKALSKILVADESNKSVADLARSAISMDAVSSFAALEMVIKSIFTEKNRKPVLIAMDQINALYRKTAYFDKTSQPLNADKFAMAALIQKIFSELGQKNTVVLAAVDYTESLVGSHYLKHLLKKIEPVNKTAEVPLVQPIDVDLEARDEFGVILPLSLNPTHSDEFSKHFKLHPKHLTKFEMPVYSLSEISDVLDFYHSHNVYHGILTETEAARRWMLTQGNPTELLKSCTTL</sequence>
<keyword evidence="3" id="KW-0809">Transit peptide</keyword>
<dbReference type="GO" id="GO:0005763">
    <property type="term" value="C:mitochondrial small ribosomal subunit"/>
    <property type="evidence" value="ECO:0007669"/>
    <property type="project" value="TreeGrafter"/>
</dbReference>
<comment type="similarity">
    <text evidence="2">Belongs to the mitochondrion-specific ribosomal protein mS29 family.</text>
</comment>
<evidence type="ECO:0000256" key="1">
    <source>
        <dbReference type="ARBA" id="ARBA00004173"/>
    </source>
</evidence>
<dbReference type="STRING" id="403673.A0A177WHD6"/>
<organism evidence="8 9">
    <name type="scientific">Batrachochytrium dendrobatidis (strain JEL423)</name>
    <dbReference type="NCBI Taxonomy" id="403673"/>
    <lineage>
        <taxon>Eukaryota</taxon>
        <taxon>Fungi</taxon>
        <taxon>Fungi incertae sedis</taxon>
        <taxon>Chytridiomycota</taxon>
        <taxon>Chytridiomycota incertae sedis</taxon>
        <taxon>Chytridiomycetes</taxon>
        <taxon>Rhizophydiales</taxon>
        <taxon>Rhizophydiales incertae sedis</taxon>
        <taxon>Batrachochytrium</taxon>
    </lineage>
</organism>
<dbReference type="Proteomes" id="UP000077115">
    <property type="component" value="Unassembled WGS sequence"/>
</dbReference>
<evidence type="ECO:0000256" key="7">
    <source>
        <dbReference type="ARBA" id="ARBA00035140"/>
    </source>
</evidence>
<dbReference type="EMBL" id="DS022302">
    <property type="protein sequence ID" value="OAJ39145.1"/>
    <property type="molecule type" value="Genomic_DNA"/>
</dbReference>
<evidence type="ECO:0000256" key="3">
    <source>
        <dbReference type="ARBA" id="ARBA00022946"/>
    </source>
</evidence>
<gene>
    <name evidence="8" type="ORF">BDEG_23014</name>
</gene>
<keyword evidence="5" id="KW-0496">Mitochondrion</keyword>
<dbReference type="VEuPathDB" id="FungiDB:BDEG_23014"/>
<evidence type="ECO:0000313" key="8">
    <source>
        <dbReference type="EMBL" id="OAJ39145.1"/>
    </source>
</evidence>
<reference evidence="8 9" key="2">
    <citation type="submission" date="2016-05" db="EMBL/GenBank/DDBJ databases">
        <title>Lineage-specific infection strategies underlie the spectrum of fungal disease in amphibians.</title>
        <authorList>
            <person name="Cuomo C.A."/>
            <person name="Farrer R.A."/>
            <person name="James T."/>
            <person name="Longcore J."/>
            <person name="Birren B."/>
        </authorList>
    </citation>
    <scope>NUCLEOTIDE SEQUENCE [LARGE SCALE GENOMIC DNA]</scope>
    <source>
        <strain evidence="8 9">JEL423</strain>
    </source>
</reference>
<keyword evidence="4" id="KW-0689">Ribosomal protein</keyword>
<dbReference type="PANTHER" id="PTHR12810:SF0">
    <property type="entry name" value="SMALL RIBOSOMAL SUBUNIT PROTEIN MS29"/>
    <property type="match status" value="1"/>
</dbReference>
<dbReference type="PANTHER" id="PTHR12810">
    <property type="entry name" value="MITOCHONDRIAL 28S RIBOSOMAL PROTEIN S29"/>
    <property type="match status" value="1"/>
</dbReference>
<evidence type="ECO:0000313" key="9">
    <source>
        <dbReference type="Proteomes" id="UP000077115"/>
    </source>
</evidence>
<protein>
    <recommendedName>
        <fullName evidence="7">Small ribosomal subunit protein mS29</fullName>
    </recommendedName>
</protein>
<accession>A0A177WHD6</accession>
<dbReference type="GO" id="GO:0003735">
    <property type="term" value="F:structural constituent of ribosome"/>
    <property type="evidence" value="ECO:0007669"/>
    <property type="project" value="TreeGrafter"/>
</dbReference>
<evidence type="ECO:0000256" key="6">
    <source>
        <dbReference type="ARBA" id="ARBA00023274"/>
    </source>
</evidence>